<comment type="caution">
    <text evidence="1">The sequence shown here is derived from an EMBL/GenBank/DDBJ whole genome shotgun (WGS) entry which is preliminary data.</text>
</comment>
<gene>
    <name evidence="1" type="ORF">CHCC16736_4349</name>
</gene>
<dbReference type="Proteomes" id="UP000435910">
    <property type="component" value="Unassembled WGS sequence"/>
</dbReference>
<dbReference type="EMBL" id="NILC01000026">
    <property type="protein sequence ID" value="TWL25466.1"/>
    <property type="molecule type" value="Genomic_DNA"/>
</dbReference>
<organism evidence="1 2">
    <name type="scientific">Bacillus licheniformis</name>
    <dbReference type="NCBI Taxonomy" id="1402"/>
    <lineage>
        <taxon>Bacteria</taxon>
        <taxon>Bacillati</taxon>
        <taxon>Bacillota</taxon>
        <taxon>Bacilli</taxon>
        <taxon>Bacillales</taxon>
        <taxon>Bacillaceae</taxon>
        <taxon>Bacillus</taxon>
    </lineage>
</organism>
<evidence type="ECO:0000313" key="1">
    <source>
        <dbReference type="EMBL" id="TWL25466.1"/>
    </source>
</evidence>
<sequence length="46" mass="5368">MRKQKQIYIPSEGGVYWKIRLFNSIKTNKPLFNSDSSPSLKIGSFY</sequence>
<proteinExistence type="predicted"/>
<name>A0A8B5YA26_BACLI</name>
<evidence type="ECO:0000313" key="2">
    <source>
        <dbReference type="Proteomes" id="UP000435910"/>
    </source>
</evidence>
<protein>
    <submittedName>
        <fullName evidence="1">Uncharacterized protein</fullName>
    </submittedName>
</protein>
<reference evidence="1 2" key="1">
    <citation type="submission" date="2019-06" db="EMBL/GenBank/DDBJ databases">
        <title>Genome sequence analysis of &gt;100 Bacillus licheniformis strains suggests intrinsic resistance to this species.</title>
        <authorList>
            <person name="Wels M."/>
            <person name="Siezen R.J."/>
            <person name="Johansen E."/>
            <person name="Stuer-Lauridsen B."/>
            <person name="Bjerre K."/>
            <person name="Nielsen B.K.K."/>
        </authorList>
    </citation>
    <scope>NUCLEOTIDE SEQUENCE [LARGE SCALE GENOMIC DNA]</scope>
    <source>
        <strain evidence="1 2">BAC-16736</strain>
    </source>
</reference>
<dbReference type="AlphaFoldDB" id="A0A8B5YA26"/>
<accession>A0A8B5YA26</accession>